<reference evidence="2 3" key="1">
    <citation type="submission" date="2024-01" db="EMBL/GenBank/DDBJ databases">
        <title>The genomes of 5 underutilized Papilionoideae crops provide insights into root nodulation and disease resistanc.</title>
        <authorList>
            <person name="Jiang F."/>
        </authorList>
    </citation>
    <scope>NUCLEOTIDE SEQUENCE [LARGE SCALE GENOMIC DNA]</scope>
    <source>
        <strain evidence="2">LVBAO_FW01</strain>
        <tissue evidence="2">Leaves</tissue>
    </source>
</reference>
<dbReference type="AlphaFoldDB" id="A0AAN9PR68"/>
<dbReference type="Proteomes" id="UP001367508">
    <property type="component" value="Unassembled WGS sequence"/>
</dbReference>
<protein>
    <submittedName>
        <fullName evidence="2">Uncharacterized protein</fullName>
    </submittedName>
</protein>
<evidence type="ECO:0000256" key="1">
    <source>
        <dbReference type="SAM" id="MobiDB-lite"/>
    </source>
</evidence>
<name>A0AAN9PR68_CANGL</name>
<comment type="caution">
    <text evidence="2">The sequence shown here is derived from an EMBL/GenBank/DDBJ whole genome shotgun (WGS) entry which is preliminary data.</text>
</comment>
<organism evidence="2 3">
    <name type="scientific">Canavalia gladiata</name>
    <name type="common">Sword bean</name>
    <name type="synonym">Dolichos gladiatus</name>
    <dbReference type="NCBI Taxonomy" id="3824"/>
    <lineage>
        <taxon>Eukaryota</taxon>
        <taxon>Viridiplantae</taxon>
        <taxon>Streptophyta</taxon>
        <taxon>Embryophyta</taxon>
        <taxon>Tracheophyta</taxon>
        <taxon>Spermatophyta</taxon>
        <taxon>Magnoliopsida</taxon>
        <taxon>eudicotyledons</taxon>
        <taxon>Gunneridae</taxon>
        <taxon>Pentapetalae</taxon>
        <taxon>rosids</taxon>
        <taxon>fabids</taxon>
        <taxon>Fabales</taxon>
        <taxon>Fabaceae</taxon>
        <taxon>Papilionoideae</taxon>
        <taxon>50 kb inversion clade</taxon>
        <taxon>NPAAA clade</taxon>
        <taxon>indigoferoid/millettioid clade</taxon>
        <taxon>Phaseoleae</taxon>
        <taxon>Canavalia</taxon>
    </lineage>
</organism>
<sequence length="108" mass="12486">MQKSEKEKWRKHGSRGRKKESGKPRKWLPHVVFEESMVNGMVNDESVDLNKRKTHSNARDEAQPEIGLMSANAMPPCTFIDISKFLVVAYATFENCGKLPKDFHMYRC</sequence>
<proteinExistence type="predicted"/>
<gene>
    <name evidence="2" type="ORF">VNO77_39688</name>
</gene>
<feature type="region of interest" description="Disordered" evidence="1">
    <location>
        <begin position="44"/>
        <end position="63"/>
    </location>
</feature>
<accession>A0AAN9PR68</accession>
<evidence type="ECO:0000313" key="2">
    <source>
        <dbReference type="EMBL" id="KAK7307007.1"/>
    </source>
</evidence>
<dbReference type="EMBL" id="JAYMYQ010000010">
    <property type="protein sequence ID" value="KAK7307007.1"/>
    <property type="molecule type" value="Genomic_DNA"/>
</dbReference>
<keyword evidence="3" id="KW-1185">Reference proteome</keyword>
<feature type="compositionally biased region" description="Basic residues" evidence="1">
    <location>
        <begin position="9"/>
        <end position="26"/>
    </location>
</feature>
<feature type="region of interest" description="Disordered" evidence="1">
    <location>
        <begin position="1"/>
        <end position="26"/>
    </location>
</feature>
<evidence type="ECO:0000313" key="3">
    <source>
        <dbReference type="Proteomes" id="UP001367508"/>
    </source>
</evidence>